<organism evidence="1 2">
    <name type="scientific">Armillaria solidipes</name>
    <dbReference type="NCBI Taxonomy" id="1076256"/>
    <lineage>
        <taxon>Eukaryota</taxon>
        <taxon>Fungi</taxon>
        <taxon>Dikarya</taxon>
        <taxon>Basidiomycota</taxon>
        <taxon>Agaricomycotina</taxon>
        <taxon>Agaricomycetes</taxon>
        <taxon>Agaricomycetidae</taxon>
        <taxon>Agaricales</taxon>
        <taxon>Marasmiineae</taxon>
        <taxon>Physalacriaceae</taxon>
        <taxon>Armillaria</taxon>
    </lineage>
</organism>
<protein>
    <submittedName>
        <fullName evidence="1">Uncharacterized protein</fullName>
    </submittedName>
</protein>
<sequence>MAALLGFGTKQAASRATTSVGGLLDANVVEVNHWWGEVGLVRPRAGAELSIGWLAEKPPSRAGDGVPGRARAPPMVRQMNSSLMMTAKVFPAVLASEPR</sequence>
<name>A0A2H3B8E5_9AGAR</name>
<keyword evidence="2" id="KW-1185">Reference proteome</keyword>
<dbReference type="EMBL" id="KZ293447">
    <property type="protein sequence ID" value="PBK65134.1"/>
    <property type="molecule type" value="Genomic_DNA"/>
</dbReference>
<evidence type="ECO:0000313" key="2">
    <source>
        <dbReference type="Proteomes" id="UP000218334"/>
    </source>
</evidence>
<accession>A0A2H3B8E5</accession>
<dbReference type="AlphaFoldDB" id="A0A2H3B8E5"/>
<proteinExistence type="predicted"/>
<gene>
    <name evidence="1" type="ORF">ARMSODRAFT_1022562</name>
</gene>
<reference evidence="2" key="1">
    <citation type="journal article" date="2017" name="Nat. Ecol. Evol.">
        <title>Genome expansion and lineage-specific genetic innovations in the forest pathogenic fungi Armillaria.</title>
        <authorList>
            <person name="Sipos G."/>
            <person name="Prasanna A.N."/>
            <person name="Walter M.C."/>
            <person name="O'Connor E."/>
            <person name="Balint B."/>
            <person name="Krizsan K."/>
            <person name="Kiss B."/>
            <person name="Hess J."/>
            <person name="Varga T."/>
            <person name="Slot J."/>
            <person name="Riley R."/>
            <person name="Boka B."/>
            <person name="Rigling D."/>
            <person name="Barry K."/>
            <person name="Lee J."/>
            <person name="Mihaltcheva S."/>
            <person name="LaButti K."/>
            <person name="Lipzen A."/>
            <person name="Waldron R."/>
            <person name="Moloney N.M."/>
            <person name="Sperisen C."/>
            <person name="Kredics L."/>
            <person name="Vagvoelgyi C."/>
            <person name="Patrignani A."/>
            <person name="Fitzpatrick D."/>
            <person name="Nagy I."/>
            <person name="Doyle S."/>
            <person name="Anderson J.B."/>
            <person name="Grigoriev I.V."/>
            <person name="Gueldener U."/>
            <person name="Muensterkoetter M."/>
            <person name="Nagy L.G."/>
        </authorList>
    </citation>
    <scope>NUCLEOTIDE SEQUENCE [LARGE SCALE GENOMIC DNA]</scope>
    <source>
        <strain evidence="2">28-4</strain>
    </source>
</reference>
<dbReference type="Proteomes" id="UP000218334">
    <property type="component" value="Unassembled WGS sequence"/>
</dbReference>
<evidence type="ECO:0000313" key="1">
    <source>
        <dbReference type="EMBL" id="PBK65134.1"/>
    </source>
</evidence>